<proteinExistence type="predicted"/>
<accession>A0A9N8EGA9</accession>
<comment type="caution">
    <text evidence="2">The sequence shown here is derived from an EMBL/GenBank/DDBJ whole genome shotgun (WGS) entry which is preliminary data.</text>
</comment>
<reference evidence="2" key="1">
    <citation type="submission" date="2020-06" db="EMBL/GenBank/DDBJ databases">
        <authorList>
            <consortium name="Plant Systems Biology data submission"/>
        </authorList>
    </citation>
    <scope>NUCLEOTIDE SEQUENCE</scope>
    <source>
        <strain evidence="2">D6</strain>
    </source>
</reference>
<keyword evidence="3" id="KW-1185">Reference proteome</keyword>
<organism evidence="2 3">
    <name type="scientific">Seminavis robusta</name>
    <dbReference type="NCBI Taxonomy" id="568900"/>
    <lineage>
        <taxon>Eukaryota</taxon>
        <taxon>Sar</taxon>
        <taxon>Stramenopiles</taxon>
        <taxon>Ochrophyta</taxon>
        <taxon>Bacillariophyta</taxon>
        <taxon>Bacillariophyceae</taxon>
        <taxon>Bacillariophycidae</taxon>
        <taxon>Naviculales</taxon>
        <taxon>Naviculaceae</taxon>
        <taxon>Seminavis</taxon>
    </lineage>
</organism>
<sequence>MTSPRRLRMKRKHPSCKPLFWALVFGVTAFCTITSMSQLLVGQEDDETNNERRLQEPPDSFVDLWPNDRNEGYRKALQSSTVLNTNDLQLEKLSSNNSNKRRVALVRPIGRLGDVFVEFVTRVVQKYHNKQDADSSIELVPVLPLSSDVMDDFSLAIRLTTLPVVLQAADIALTLSHNHSPPLLLLDDLMDLMRYEMRWQCHLQTTLHLPLLTITLDRLMGFPTKTIRQVLQFLNLDDDDEEETPPAKDSSKHNSNNKHLRIDMDDLALIVMDRVNGGSALVQQLISTTTAQSDNTQEDPDQAVVLQLDQVVEEEIQRFSSTSDGNACLPLPTYTNDVLEKELKKTTSGHQKNAR</sequence>
<evidence type="ECO:0000313" key="3">
    <source>
        <dbReference type="Proteomes" id="UP001153069"/>
    </source>
</evidence>
<evidence type="ECO:0000313" key="2">
    <source>
        <dbReference type="EMBL" id="CAB9518716.1"/>
    </source>
</evidence>
<gene>
    <name evidence="2" type="ORF">SEMRO_958_G224610.1</name>
</gene>
<feature type="region of interest" description="Disordered" evidence="1">
    <location>
        <begin position="239"/>
        <end position="258"/>
    </location>
</feature>
<dbReference type="AlphaFoldDB" id="A0A9N8EGA9"/>
<dbReference type="Proteomes" id="UP001153069">
    <property type="component" value="Unassembled WGS sequence"/>
</dbReference>
<dbReference type="EMBL" id="CAICTM010000956">
    <property type="protein sequence ID" value="CAB9518716.1"/>
    <property type="molecule type" value="Genomic_DNA"/>
</dbReference>
<name>A0A9N8EGA9_9STRA</name>
<evidence type="ECO:0000256" key="1">
    <source>
        <dbReference type="SAM" id="MobiDB-lite"/>
    </source>
</evidence>
<protein>
    <submittedName>
        <fullName evidence="2">Uncharacterized protein</fullName>
    </submittedName>
</protein>